<dbReference type="Pfam" id="PF00005">
    <property type="entry name" value="ABC_tran"/>
    <property type="match status" value="1"/>
</dbReference>
<dbReference type="InterPro" id="IPR027417">
    <property type="entry name" value="P-loop_NTPase"/>
</dbReference>
<dbReference type="InterPro" id="IPR003593">
    <property type="entry name" value="AAA+_ATPase"/>
</dbReference>
<dbReference type="InterPro" id="IPR003439">
    <property type="entry name" value="ABC_transporter-like_ATP-bd"/>
</dbReference>
<keyword evidence="2" id="KW-0547">Nucleotide-binding</keyword>
<dbReference type="AlphaFoldDB" id="A0A1R1MM22"/>
<name>A0A1R1MM22_9BACT</name>
<evidence type="ECO:0000256" key="2">
    <source>
        <dbReference type="ARBA" id="ARBA00022741"/>
    </source>
</evidence>
<feature type="domain" description="ABC transporter" evidence="4">
    <location>
        <begin position="11"/>
        <end position="245"/>
    </location>
</feature>
<dbReference type="STRING" id="1914305.BLW93_03645"/>
<dbReference type="PROSITE" id="PS50893">
    <property type="entry name" value="ABC_TRANSPORTER_2"/>
    <property type="match status" value="1"/>
</dbReference>
<evidence type="ECO:0000256" key="3">
    <source>
        <dbReference type="ARBA" id="ARBA00022840"/>
    </source>
</evidence>
<dbReference type="InterPro" id="IPR050166">
    <property type="entry name" value="ABC_transporter_ATP-bind"/>
</dbReference>
<protein>
    <submittedName>
        <fullName evidence="5">Nitrate ABC transporter ATP-binding protein</fullName>
    </submittedName>
</protein>
<evidence type="ECO:0000259" key="4">
    <source>
        <dbReference type="PROSITE" id="PS50893"/>
    </source>
</evidence>
<organism evidence="5 6">
    <name type="scientific">Desulfurobacterium indicum</name>
    <dbReference type="NCBI Taxonomy" id="1914305"/>
    <lineage>
        <taxon>Bacteria</taxon>
        <taxon>Pseudomonadati</taxon>
        <taxon>Aquificota</taxon>
        <taxon>Aquificia</taxon>
        <taxon>Desulfurobacteriales</taxon>
        <taxon>Desulfurobacteriaceae</taxon>
        <taxon>Desulfurobacterium</taxon>
    </lineage>
</organism>
<keyword evidence="1" id="KW-0813">Transport</keyword>
<dbReference type="CDD" id="cd03293">
    <property type="entry name" value="ABC_NrtD_SsuB_transporters"/>
    <property type="match status" value="1"/>
</dbReference>
<evidence type="ECO:0000313" key="6">
    <source>
        <dbReference type="Proteomes" id="UP000187408"/>
    </source>
</evidence>
<dbReference type="GO" id="GO:0016887">
    <property type="term" value="F:ATP hydrolysis activity"/>
    <property type="evidence" value="ECO:0007669"/>
    <property type="project" value="InterPro"/>
</dbReference>
<keyword evidence="6" id="KW-1185">Reference proteome</keyword>
<dbReference type="OrthoDB" id="9802264at2"/>
<evidence type="ECO:0000313" key="5">
    <source>
        <dbReference type="EMBL" id="OMH40780.1"/>
    </source>
</evidence>
<dbReference type="InterPro" id="IPR018632">
    <property type="entry name" value="AAA-associated_dom_C"/>
</dbReference>
<reference evidence="5 6" key="1">
    <citation type="submission" date="2016-10" db="EMBL/GenBank/DDBJ databases">
        <title>Genome sequence of a sulfur-reducing bacterium Desulfurobacterium indicum K6013.</title>
        <authorList>
            <person name="Cao J."/>
            <person name="Shao Z."/>
            <person name="Alain K."/>
            <person name="Jebbar M."/>
        </authorList>
    </citation>
    <scope>NUCLEOTIDE SEQUENCE [LARGE SCALE GENOMIC DNA]</scope>
    <source>
        <strain evidence="5 6">K6013</strain>
    </source>
</reference>
<comment type="caution">
    <text evidence="5">The sequence shown here is derived from an EMBL/GenBank/DDBJ whole genome shotgun (WGS) entry which is preliminary data.</text>
</comment>
<dbReference type="Pfam" id="PF09821">
    <property type="entry name" value="AAA_assoc_C"/>
    <property type="match status" value="1"/>
</dbReference>
<dbReference type="Gene3D" id="3.40.50.300">
    <property type="entry name" value="P-loop containing nucleotide triphosphate hydrolases"/>
    <property type="match status" value="1"/>
</dbReference>
<dbReference type="PANTHER" id="PTHR42788">
    <property type="entry name" value="TAURINE IMPORT ATP-BINDING PROTEIN-RELATED"/>
    <property type="match status" value="1"/>
</dbReference>
<dbReference type="PROSITE" id="PS00211">
    <property type="entry name" value="ABC_TRANSPORTER_1"/>
    <property type="match status" value="1"/>
</dbReference>
<proteinExistence type="predicted"/>
<accession>A0A1R1MM22</accession>
<evidence type="ECO:0000256" key="1">
    <source>
        <dbReference type="ARBA" id="ARBA00022448"/>
    </source>
</evidence>
<dbReference type="SUPFAM" id="SSF52540">
    <property type="entry name" value="P-loop containing nucleoside triphosphate hydrolases"/>
    <property type="match status" value="1"/>
</dbReference>
<dbReference type="EMBL" id="MOEN01000009">
    <property type="protein sequence ID" value="OMH40780.1"/>
    <property type="molecule type" value="Genomic_DNA"/>
</dbReference>
<dbReference type="SMART" id="SM00382">
    <property type="entry name" value="AAA"/>
    <property type="match status" value="1"/>
</dbReference>
<dbReference type="GO" id="GO:0005524">
    <property type="term" value="F:ATP binding"/>
    <property type="evidence" value="ECO:0007669"/>
    <property type="project" value="UniProtKB-KW"/>
</dbReference>
<dbReference type="PANTHER" id="PTHR42788:SF13">
    <property type="entry name" value="ALIPHATIC SULFONATES IMPORT ATP-BINDING PROTEIN SSUB"/>
    <property type="match status" value="1"/>
</dbReference>
<sequence>MEKQKEKRVLVDLKNISHMYKGREKSFYALKNINLKLYEDEFVCLVGASGSGKSTLLRIITGLQKPTEGEVLYKGKPLKGVNPDATIVFQTFALFPWLTVLENVEIALKARGIPKKIRVPIALELIDRVGLDGFETAYPRELSGGMRQKVGIARAIALEPELLCLDEPFSALDVLSAEAIRGELLELWIEGKLPTKTILMVTHNIEEAVFMADRIVVMDKNPGRIIAELEVNLPHPRDRKSQEFINIVDKVYSILAGKVVEELHTFAQAKKPGKFILPDVDISDLIGLIEYLDEKAEKRYDIYKLADELNIGSEKLLNLIEAAELLKFVEVKDGDVILTPLGETFSQASILVRKEMFAVAVKKLPIFQWLINILKSADNKALKWDVLVASLSLEMPEEEAERQLEILIKWGRYAEIIAYDDENELIILENG</sequence>
<dbReference type="RefSeq" id="WP_076712758.1">
    <property type="nucleotide sequence ID" value="NZ_MOEN01000009.1"/>
</dbReference>
<keyword evidence="3 5" id="KW-0067">ATP-binding</keyword>
<dbReference type="InterPro" id="IPR017871">
    <property type="entry name" value="ABC_transporter-like_CS"/>
</dbReference>
<dbReference type="Proteomes" id="UP000187408">
    <property type="component" value="Unassembled WGS sequence"/>
</dbReference>
<gene>
    <name evidence="5" type="ORF">BLW93_03645</name>
</gene>